<sequence>MQIQMSTSSSAAHIILPYFEQADGLQLPELYGGEAIPKKLFTGEVGAIRHLPQGDRLFLLVGLGPKEKANFEEMKGSFRKITAKQSDFFREPVTLYLDGSHTEESLQAAALGLWMGTYRLDFYKKPKADQVDFSQVSLELVAPELQQAAEILQQSAAIWKGQKRCLTLVDQPAHQVTPAFMAETVQQLGQDYGFEVRVFDAEQAREIGLEAFLAVGQGSARPPAFIIADYVHPDARIHVGLVGKGVTFDTGGYNIKTAGMHHMKCDMGGAAAVIGALEAAAAAALPIRLTTILPCVENAIGPSAFLPSDVIGSYSGKTIEVIDTDAEGRLILADGLYYMQKHFQPELLIDLATLTGSSVGTFGYACAALFSTDKTLENSLMEAGMSVGERVWPLPLWDLYGKEMESDMADIKNYHGKPFAGAITAAKFLQAFTEGHEKWAHLDIAGTAFGDSAFAKSKHATGFGVHLLFNLLQNHVDHGK</sequence>
<dbReference type="GO" id="GO:0005737">
    <property type="term" value="C:cytoplasm"/>
    <property type="evidence" value="ECO:0007669"/>
    <property type="project" value="InterPro"/>
</dbReference>
<dbReference type="EMBL" id="AJYA01000009">
    <property type="protein sequence ID" value="EIM78105.1"/>
    <property type="molecule type" value="Genomic_DNA"/>
</dbReference>
<dbReference type="SUPFAM" id="SSF52949">
    <property type="entry name" value="Macro domain-like"/>
    <property type="match status" value="1"/>
</dbReference>
<dbReference type="RefSeq" id="WP_009053748.1">
    <property type="nucleotide sequence ID" value="NZ_AJYA01000009.1"/>
</dbReference>
<dbReference type="AlphaFoldDB" id="I5C8F3"/>
<dbReference type="GO" id="GO:0030145">
    <property type="term" value="F:manganese ion binding"/>
    <property type="evidence" value="ECO:0007669"/>
    <property type="project" value="InterPro"/>
</dbReference>
<evidence type="ECO:0000259" key="6">
    <source>
        <dbReference type="Pfam" id="PF00883"/>
    </source>
</evidence>
<dbReference type="Proteomes" id="UP000005551">
    <property type="component" value="Unassembled WGS sequence"/>
</dbReference>
<dbReference type="PRINTS" id="PR00481">
    <property type="entry name" value="LAMNOPPTDASE"/>
</dbReference>
<keyword evidence="4" id="KW-0378">Hydrolase</keyword>
<protein>
    <submittedName>
        <fullName evidence="8">Leucyl aminopeptidase</fullName>
    </submittedName>
</protein>
<dbReference type="GO" id="GO:0006508">
    <property type="term" value="P:proteolysis"/>
    <property type="evidence" value="ECO:0007669"/>
    <property type="project" value="UniProtKB-KW"/>
</dbReference>
<evidence type="ECO:0000256" key="5">
    <source>
        <dbReference type="ARBA" id="ARBA00023211"/>
    </source>
</evidence>
<keyword evidence="2 8" id="KW-0031">Aminopeptidase</keyword>
<evidence type="ECO:0000256" key="3">
    <source>
        <dbReference type="ARBA" id="ARBA00022670"/>
    </source>
</evidence>
<dbReference type="PANTHER" id="PTHR11963">
    <property type="entry name" value="LEUCINE AMINOPEPTIDASE-RELATED"/>
    <property type="match status" value="1"/>
</dbReference>
<evidence type="ECO:0000256" key="4">
    <source>
        <dbReference type="ARBA" id="ARBA00022801"/>
    </source>
</evidence>
<feature type="domain" description="Peptidase M17 leucyl aminopeptidase N-terminal" evidence="7">
    <location>
        <begin position="34"/>
        <end position="127"/>
    </location>
</feature>
<comment type="caution">
    <text evidence="8">The sequence shown here is derived from an EMBL/GenBank/DDBJ whole genome shotgun (WGS) entry which is preliminary data.</text>
</comment>
<dbReference type="InterPro" id="IPR043472">
    <property type="entry name" value="Macro_dom-like"/>
</dbReference>
<evidence type="ECO:0000313" key="9">
    <source>
        <dbReference type="Proteomes" id="UP000005551"/>
    </source>
</evidence>
<dbReference type="Pfam" id="PF00883">
    <property type="entry name" value="Peptidase_M17"/>
    <property type="match status" value="1"/>
</dbReference>
<organism evidence="8 9">
    <name type="scientific">Nitritalea halalkaliphila LW7</name>
    <dbReference type="NCBI Taxonomy" id="1189621"/>
    <lineage>
        <taxon>Bacteria</taxon>
        <taxon>Pseudomonadati</taxon>
        <taxon>Bacteroidota</taxon>
        <taxon>Cytophagia</taxon>
        <taxon>Cytophagales</taxon>
        <taxon>Cyclobacteriaceae</taxon>
        <taxon>Nitritalea</taxon>
    </lineage>
</organism>
<evidence type="ECO:0000313" key="8">
    <source>
        <dbReference type="EMBL" id="EIM78105.1"/>
    </source>
</evidence>
<proteinExistence type="inferred from homology"/>
<dbReference type="STRING" id="1189621.A3SI_04912"/>
<evidence type="ECO:0000256" key="1">
    <source>
        <dbReference type="ARBA" id="ARBA00009528"/>
    </source>
</evidence>
<dbReference type="Gene3D" id="3.40.630.10">
    <property type="entry name" value="Zn peptidases"/>
    <property type="match status" value="1"/>
</dbReference>
<keyword evidence="5" id="KW-0464">Manganese</keyword>
<feature type="domain" description="Cytosol aminopeptidase" evidence="6">
    <location>
        <begin position="167"/>
        <end position="468"/>
    </location>
</feature>
<comment type="similarity">
    <text evidence="1">Belongs to the peptidase M17 family.</text>
</comment>
<dbReference type="CDD" id="cd00433">
    <property type="entry name" value="Peptidase_M17"/>
    <property type="match status" value="1"/>
</dbReference>
<keyword evidence="3" id="KW-0645">Protease</keyword>
<dbReference type="InterPro" id="IPR000819">
    <property type="entry name" value="Peptidase_M17_C"/>
</dbReference>
<dbReference type="PATRIC" id="fig|1189621.3.peg.1020"/>
<dbReference type="InterPro" id="IPR008283">
    <property type="entry name" value="Peptidase_M17_N"/>
</dbReference>
<reference evidence="8 9" key="1">
    <citation type="submission" date="2012-05" db="EMBL/GenBank/DDBJ databases">
        <title>Genome sequence of Nitritalea halalkaliphila LW7.</title>
        <authorList>
            <person name="Jangir P.K."/>
            <person name="Singh A."/>
            <person name="Shivaji S."/>
            <person name="Sharma R."/>
        </authorList>
    </citation>
    <scope>NUCLEOTIDE SEQUENCE [LARGE SCALE GENOMIC DNA]</scope>
    <source>
        <strain evidence="8 9">LW7</strain>
    </source>
</reference>
<name>I5C8F3_9BACT</name>
<evidence type="ECO:0000259" key="7">
    <source>
        <dbReference type="Pfam" id="PF02789"/>
    </source>
</evidence>
<dbReference type="GO" id="GO:0070006">
    <property type="term" value="F:metalloaminopeptidase activity"/>
    <property type="evidence" value="ECO:0007669"/>
    <property type="project" value="InterPro"/>
</dbReference>
<dbReference type="Pfam" id="PF02789">
    <property type="entry name" value="Peptidase_M17_N"/>
    <property type="match status" value="1"/>
</dbReference>
<dbReference type="SUPFAM" id="SSF53187">
    <property type="entry name" value="Zn-dependent exopeptidases"/>
    <property type="match status" value="1"/>
</dbReference>
<dbReference type="PANTHER" id="PTHR11963:SF23">
    <property type="entry name" value="CYTOSOL AMINOPEPTIDASE"/>
    <property type="match status" value="1"/>
</dbReference>
<gene>
    <name evidence="8" type="ORF">A3SI_04912</name>
</gene>
<dbReference type="OrthoDB" id="9809354at2"/>
<dbReference type="InterPro" id="IPR011356">
    <property type="entry name" value="Leucine_aapep/pepB"/>
</dbReference>
<dbReference type="Gene3D" id="3.40.220.10">
    <property type="entry name" value="Leucine Aminopeptidase, subunit E, domain 1"/>
    <property type="match status" value="1"/>
</dbReference>
<evidence type="ECO:0000256" key="2">
    <source>
        <dbReference type="ARBA" id="ARBA00022438"/>
    </source>
</evidence>
<keyword evidence="9" id="KW-1185">Reference proteome</keyword>
<accession>I5C8F3</accession>